<evidence type="ECO:0000313" key="3">
    <source>
        <dbReference type="Proteomes" id="UP000542776"/>
    </source>
</evidence>
<dbReference type="RefSeq" id="WP_183198889.1">
    <property type="nucleotide sequence ID" value="NZ_JACIEK010000001.1"/>
</dbReference>
<dbReference type="Gene3D" id="1.10.3680.10">
    <property type="entry name" value="TerB-like"/>
    <property type="match status" value="1"/>
</dbReference>
<name>A0A7W6H2W5_9HYPH</name>
<comment type="caution">
    <text evidence="2">The sequence shown here is derived from an EMBL/GenBank/DDBJ whole genome shotgun (WGS) entry which is preliminary data.</text>
</comment>
<protein>
    <submittedName>
        <fullName evidence="2">Putative tellurite resistance protein B-like protein</fullName>
    </submittedName>
</protein>
<evidence type="ECO:0000259" key="1">
    <source>
        <dbReference type="Pfam" id="PF05099"/>
    </source>
</evidence>
<gene>
    <name evidence="2" type="ORF">GGR04_001247</name>
</gene>
<dbReference type="EMBL" id="JACIEK010000001">
    <property type="protein sequence ID" value="MBB3997426.1"/>
    <property type="molecule type" value="Genomic_DNA"/>
</dbReference>
<reference evidence="2 3" key="1">
    <citation type="submission" date="2020-08" db="EMBL/GenBank/DDBJ databases">
        <title>Genomic Encyclopedia of Type Strains, Phase IV (KMG-IV): sequencing the most valuable type-strain genomes for metagenomic binning, comparative biology and taxonomic classification.</title>
        <authorList>
            <person name="Goeker M."/>
        </authorList>
    </citation>
    <scope>NUCLEOTIDE SEQUENCE [LARGE SCALE GENOMIC DNA]</scope>
    <source>
        <strain evidence="2 3">DSM 102238</strain>
    </source>
</reference>
<evidence type="ECO:0000313" key="2">
    <source>
        <dbReference type="EMBL" id="MBB3997426.1"/>
    </source>
</evidence>
<dbReference type="Proteomes" id="UP000542776">
    <property type="component" value="Unassembled WGS sequence"/>
</dbReference>
<dbReference type="AlphaFoldDB" id="A0A7W6H2W5"/>
<feature type="domain" description="Co-chaperone DjlA N-terminal" evidence="1">
    <location>
        <begin position="27"/>
        <end position="138"/>
    </location>
</feature>
<proteinExistence type="predicted"/>
<dbReference type="SUPFAM" id="SSF158682">
    <property type="entry name" value="TerB-like"/>
    <property type="match status" value="1"/>
</dbReference>
<accession>A0A7W6H2W5</accession>
<dbReference type="Pfam" id="PF05099">
    <property type="entry name" value="TerB"/>
    <property type="match status" value="1"/>
</dbReference>
<dbReference type="CDD" id="cd07313">
    <property type="entry name" value="terB_like_2"/>
    <property type="match status" value="1"/>
</dbReference>
<dbReference type="InterPro" id="IPR007791">
    <property type="entry name" value="DjlA_N"/>
</dbReference>
<organism evidence="2 3">
    <name type="scientific">Aureimonas pseudogalii</name>
    <dbReference type="NCBI Taxonomy" id="1744844"/>
    <lineage>
        <taxon>Bacteria</taxon>
        <taxon>Pseudomonadati</taxon>
        <taxon>Pseudomonadota</taxon>
        <taxon>Alphaproteobacteria</taxon>
        <taxon>Hyphomicrobiales</taxon>
        <taxon>Aurantimonadaceae</taxon>
        <taxon>Aureimonas</taxon>
    </lineage>
</organism>
<keyword evidence="3" id="KW-1185">Reference proteome</keyword>
<sequence length="154" mass="17239">MFDTLKDFLRSIAPIDDARSAGDDPVIAAAALLHHVCEADGAVSAQERIRLQSLLVEAYGIEPARAVEVVAAGREADQDAVDLFRFTQVLMQHLSETERVRFVELLWEVVFVDGTVHELEDNVVWRISELLGVSARDRMLGKREAAARRQERDV</sequence>
<dbReference type="InterPro" id="IPR029024">
    <property type="entry name" value="TerB-like"/>
</dbReference>